<proteinExistence type="inferred from homology"/>
<gene>
    <name evidence="6" type="ORF">CHRIB12_LOCUS20212</name>
</gene>
<dbReference type="GO" id="GO:0031966">
    <property type="term" value="C:mitochondrial membrane"/>
    <property type="evidence" value="ECO:0007669"/>
    <property type="project" value="TreeGrafter"/>
</dbReference>
<dbReference type="InterPro" id="IPR038213">
    <property type="entry name" value="IFI6/IFI27-like_sf"/>
</dbReference>
<evidence type="ECO:0000313" key="7">
    <source>
        <dbReference type="Proteomes" id="UP000684084"/>
    </source>
</evidence>
<comment type="caution">
    <text evidence="6">The sequence shown here is derived from an EMBL/GenBank/DDBJ whole genome shotgun (WGS) entry which is preliminary data.</text>
</comment>
<comment type="subcellular location">
    <subcellularLocation>
        <location evidence="1">Membrane</location>
        <topology evidence="1">Multi-pass membrane protein</topology>
    </subcellularLocation>
</comment>
<sequence length="306" mass="34026">MTIVSDEKLFAIVLYSTFVNNEHLPSVRDIWKNPWVTGTSGALVIGLVGAIVVPLILSAIICVLGFGVEGVAAGSFGAWFMSLYGGMIARGSLISFLQSIGATGLGTLGTSLSSSFGAAIGILIGAIGGSNLATYFKEMDLNDSENKIFGSLVHIEQNTYQNNHHMVIFTLMPALLYNDTLLRCFFETFIPSSPFANSKLFRFDFMENDLLLKSEKERLNRAIHNLLIDNYEKSRIEYIFRDNYLAGIKLGLNGYKSSNDKVNLLADIWQLINGNIVLDIDIDKIRDKFHDQIQNLSNYFHDKFNL</sequence>
<evidence type="ECO:0000256" key="3">
    <source>
        <dbReference type="ARBA" id="ARBA00022692"/>
    </source>
</evidence>
<dbReference type="GO" id="GO:0001836">
    <property type="term" value="P:release of cytochrome c from mitochondria"/>
    <property type="evidence" value="ECO:0007669"/>
    <property type="project" value="TreeGrafter"/>
</dbReference>
<dbReference type="Gene3D" id="6.10.110.10">
    <property type="match status" value="1"/>
</dbReference>
<comment type="similarity">
    <text evidence="2">Belongs to the IFI6/IFI27 family.</text>
</comment>
<dbReference type="PANTHER" id="PTHR16932">
    <property type="entry name" value="INTERFERON ALPHA-INDUCIBLE PROTEIN 27"/>
    <property type="match status" value="1"/>
</dbReference>
<keyword evidence="3" id="KW-0812">Transmembrane</keyword>
<dbReference type="OrthoDB" id="440424at2759"/>
<evidence type="ECO:0000256" key="5">
    <source>
        <dbReference type="ARBA" id="ARBA00023136"/>
    </source>
</evidence>
<evidence type="ECO:0000256" key="2">
    <source>
        <dbReference type="ARBA" id="ARBA00007262"/>
    </source>
</evidence>
<keyword evidence="4" id="KW-1133">Transmembrane helix</keyword>
<evidence type="ECO:0000313" key="6">
    <source>
        <dbReference type="EMBL" id="CAB5387562.1"/>
    </source>
</evidence>
<evidence type="ECO:0000256" key="1">
    <source>
        <dbReference type="ARBA" id="ARBA00004141"/>
    </source>
</evidence>
<keyword evidence="5" id="KW-0472">Membrane</keyword>
<dbReference type="VEuPathDB" id="FungiDB:RhiirA1_397039"/>
<accession>A0A2I1EI14</accession>
<dbReference type="InterPro" id="IPR009311">
    <property type="entry name" value="IFI6/IFI27-like"/>
</dbReference>
<dbReference type="VEuPathDB" id="FungiDB:FUN_021563"/>
<protein>
    <submittedName>
        <fullName evidence="6">Uncharacterized protein</fullName>
    </submittedName>
</protein>
<evidence type="ECO:0000256" key="4">
    <source>
        <dbReference type="ARBA" id="ARBA00022989"/>
    </source>
</evidence>
<dbReference type="Pfam" id="PF06140">
    <property type="entry name" value="Ifi-6-16"/>
    <property type="match status" value="1"/>
</dbReference>
<dbReference type="PANTHER" id="PTHR16932:SF18">
    <property type="entry name" value="INTERFERON, ALPHA-INDUCIBLE PROTEIN 27-LIKE 2"/>
    <property type="match status" value="1"/>
</dbReference>
<reference evidence="6" key="1">
    <citation type="submission" date="2020-05" db="EMBL/GenBank/DDBJ databases">
        <authorList>
            <person name="Rincon C."/>
            <person name="Sanders R I."/>
            <person name="Robbins C."/>
            <person name="Chaturvedi A."/>
        </authorList>
    </citation>
    <scope>NUCLEOTIDE SEQUENCE</scope>
    <source>
        <strain evidence="6">CHB12</strain>
    </source>
</reference>
<organism evidence="6 7">
    <name type="scientific">Rhizophagus irregularis</name>
    <dbReference type="NCBI Taxonomy" id="588596"/>
    <lineage>
        <taxon>Eukaryota</taxon>
        <taxon>Fungi</taxon>
        <taxon>Fungi incertae sedis</taxon>
        <taxon>Mucoromycota</taxon>
        <taxon>Glomeromycotina</taxon>
        <taxon>Glomeromycetes</taxon>
        <taxon>Glomerales</taxon>
        <taxon>Glomeraceae</taxon>
        <taxon>Rhizophagus</taxon>
    </lineage>
</organism>
<dbReference type="AlphaFoldDB" id="A0A2I1EI14"/>
<dbReference type="EMBL" id="CAGKOT010000058">
    <property type="protein sequence ID" value="CAB5387562.1"/>
    <property type="molecule type" value="Genomic_DNA"/>
</dbReference>
<name>A0A2I1EI14_9GLOM</name>
<dbReference type="Proteomes" id="UP000684084">
    <property type="component" value="Unassembled WGS sequence"/>
</dbReference>
<dbReference type="GO" id="GO:0097193">
    <property type="term" value="P:intrinsic apoptotic signaling pathway"/>
    <property type="evidence" value="ECO:0007669"/>
    <property type="project" value="TreeGrafter"/>
</dbReference>
<dbReference type="VEuPathDB" id="FungiDB:RhiirFUN_003416"/>